<dbReference type="Proteomes" id="UP000228711">
    <property type="component" value="Unassembled WGS sequence"/>
</dbReference>
<keyword evidence="5 7" id="KW-0067">ATP-binding</keyword>
<feature type="binding site" evidence="5">
    <location>
        <position position="152"/>
    </location>
    <ligand>
        <name>AMP</name>
        <dbReference type="ChEBI" id="CHEBI:456215"/>
    </ligand>
</feature>
<evidence type="ECO:0000256" key="7">
    <source>
        <dbReference type="RuleBase" id="RU003331"/>
    </source>
</evidence>
<dbReference type="GO" id="GO:0005524">
    <property type="term" value="F:ATP binding"/>
    <property type="evidence" value="ECO:0007669"/>
    <property type="project" value="UniProtKB-UniRule"/>
</dbReference>
<feature type="binding site" evidence="5">
    <location>
        <position position="163"/>
    </location>
    <ligand>
        <name>AMP</name>
        <dbReference type="ChEBI" id="CHEBI:456215"/>
    </ligand>
</feature>
<keyword evidence="1 5" id="KW-0808">Transferase</keyword>
<dbReference type="HAMAP" id="MF_00235">
    <property type="entry name" value="Adenylate_kinase_Adk"/>
    <property type="match status" value="1"/>
</dbReference>
<protein>
    <recommendedName>
        <fullName evidence="5 7">Adenylate kinase</fullName>
        <shortName evidence="5">AK</shortName>
        <ecNumber evidence="5 7">2.7.4.3</ecNumber>
    </recommendedName>
    <alternativeName>
        <fullName evidence="5">ATP-AMP transphosphorylase</fullName>
    </alternativeName>
    <alternativeName>
        <fullName evidence="5">ATP:AMP phosphotransferase</fullName>
    </alternativeName>
    <alternativeName>
        <fullName evidence="5">Adenylate monophosphate kinase</fullName>
    </alternativeName>
</protein>
<feature type="binding site" evidence="5">
    <location>
        <position position="46"/>
    </location>
    <ligand>
        <name>AMP</name>
        <dbReference type="ChEBI" id="CHEBI:456215"/>
    </ligand>
</feature>
<keyword evidence="4 5" id="KW-0418">Kinase</keyword>
<keyword evidence="5" id="KW-0963">Cytoplasm</keyword>
<accession>A0A2H0YV75</accession>
<feature type="binding site" evidence="5">
    <location>
        <position position="191"/>
    </location>
    <ligand>
        <name>ATP</name>
        <dbReference type="ChEBI" id="CHEBI:30616"/>
    </ligand>
</feature>
<feature type="binding site" evidence="5">
    <location>
        <position position="146"/>
    </location>
    <ligand>
        <name>ATP</name>
        <dbReference type="ChEBI" id="CHEBI:30616"/>
    </ligand>
</feature>
<sequence>MITKDFNHSGVFMRTTIFSFLGAPGSGKGTQATVLCNEYGFQHIVTGDLIRAQRQHASQNAEAKEITERYDKGIPQPDSVVTSLVFDNAEKLIGATGIIFDPFPLSLGQAEMLEHWAHEHAGAISDPFLIYFVIHEEESVKRLLLRAKTEGRSDDKEEVIRYRYQQYAKRADELKNYYTTRNRYIEIDGTPPIAEVTTNMKKVLSDYKLL</sequence>
<dbReference type="InterPro" id="IPR000850">
    <property type="entry name" value="Adenylat/UMP-CMP_kin"/>
</dbReference>
<dbReference type="Gene3D" id="3.40.50.300">
    <property type="entry name" value="P-loop containing nucleotide triphosphate hydrolases"/>
    <property type="match status" value="1"/>
</dbReference>
<dbReference type="GO" id="GO:0005737">
    <property type="term" value="C:cytoplasm"/>
    <property type="evidence" value="ECO:0007669"/>
    <property type="project" value="UniProtKB-SubCell"/>
</dbReference>
<name>A0A2H0YV75_9BACT</name>
<proteinExistence type="inferred from homology"/>
<comment type="caution">
    <text evidence="8">The sequence shown here is derived from an EMBL/GenBank/DDBJ whole genome shotgun (WGS) entry which is preliminary data.</text>
</comment>
<comment type="domain">
    <text evidence="5">Consists of three domains, a large central CORE domain and two small peripheral domains, NMPbind and LID, which undergo movements during catalysis. The LID domain closes over the site of phosphoryl transfer upon ATP binding. Assembling and dissambling the active center during each catalytic cycle provides an effective means to prevent ATP hydrolysis.</text>
</comment>
<feature type="binding site" evidence="5">
    <location>
        <position position="109"/>
    </location>
    <ligand>
        <name>AMP</name>
        <dbReference type="ChEBI" id="CHEBI:456215"/>
    </ligand>
</feature>
<evidence type="ECO:0000256" key="6">
    <source>
        <dbReference type="RuleBase" id="RU003330"/>
    </source>
</evidence>
<dbReference type="EMBL" id="PEXV01000069">
    <property type="protein sequence ID" value="PIS41652.1"/>
    <property type="molecule type" value="Genomic_DNA"/>
</dbReference>
<keyword evidence="2 5" id="KW-0545">Nucleotide biosynthesis</keyword>
<comment type="pathway">
    <text evidence="5">Purine metabolism; AMP biosynthesis via salvage pathway; AMP from ADP: step 1/1.</text>
</comment>
<evidence type="ECO:0000313" key="9">
    <source>
        <dbReference type="Proteomes" id="UP000228711"/>
    </source>
</evidence>
<organism evidence="8 9">
    <name type="scientific">Candidatus Kerfeldbacteria bacterium CG08_land_8_20_14_0_20_42_7</name>
    <dbReference type="NCBI Taxonomy" id="2014245"/>
    <lineage>
        <taxon>Bacteria</taxon>
        <taxon>Candidatus Kerfeldiibacteriota</taxon>
    </lineage>
</organism>
<dbReference type="SUPFAM" id="SSF52540">
    <property type="entry name" value="P-loop containing nucleoside triphosphate hydrolases"/>
    <property type="match status" value="1"/>
</dbReference>
<reference evidence="9" key="1">
    <citation type="submission" date="2017-09" db="EMBL/GenBank/DDBJ databases">
        <title>Depth-based differentiation of microbial function through sediment-hosted aquifers and enrichment of novel symbionts in the deep terrestrial subsurface.</title>
        <authorList>
            <person name="Probst A.J."/>
            <person name="Ladd B."/>
            <person name="Jarett J.K."/>
            <person name="Geller-Mcgrath D.E."/>
            <person name="Sieber C.M.K."/>
            <person name="Emerson J.B."/>
            <person name="Anantharaman K."/>
            <person name="Thomas B.C."/>
            <person name="Malmstrom R."/>
            <person name="Stieglmeier M."/>
            <person name="Klingl A."/>
            <person name="Woyke T."/>
            <person name="Ryan C.M."/>
            <person name="Banfield J.F."/>
        </authorList>
    </citation>
    <scope>NUCLEOTIDE SEQUENCE [LARGE SCALE GENOMIC DNA]</scope>
</reference>
<dbReference type="InterPro" id="IPR027417">
    <property type="entry name" value="P-loop_NTPase"/>
</dbReference>
<feature type="binding site" evidence="5">
    <location>
        <begin position="25"/>
        <end position="30"/>
    </location>
    <ligand>
        <name>ATP</name>
        <dbReference type="ChEBI" id="CHEBI:30616"/>
    </ligand>
</feature>
<comment type="caution">
    <text evidence="5">Lacks conserved residue(s) required for the propagation of feature annotation.</text>
</comment>
<evidence type="ECO:0000256" key="3">
    <source>
        <dbReference type="ARBA" id="ARBA00022741"/>
    </source>
</evidence>
<evidence type="ECO:0000256" key="2">
    <source>
        <dbReference type="ARBA" id="ARBA00022727"/>
    </source>
</evidence>
<comment type="similarity">
    <text evidence="5 6">Belongs to the adenylate kinase family.</text>
</comment>
<keyword evidence="3 5" id="KW-0547">Nucleotide-binding</keyword>
<comment type="subunit">
    <text evidence="5 7">Monomer.</text>
</comment>
<evidence type="ECO:0000256" key="5">
    <source>
        <dbReference type="HAMAP-Rule" id="MF_00235"/>
    </source>
</evidence>
<evidence type="ECO:0000256" key="4">
    <source>
        <dbReference type="ARBA" id="ARBA00022777"/>
    </source>
</evidence>
<dbReference type="EC" id="2.7.4.3" evidence="5 7"/>
<comment type="catalytic activity">
    <reaction evidence="5 7">
        <text>AMP + ATP = 2 ADP</text>
        <dbReference type="Rhea" id="RHEA:12973"/>
        <dbReference type="ChEBI" id="CHEBI:30616"/>
        <dbReference type="ChEBI" id="CHEBI:456215"/>
        <dbReference type="ChEBI" id="CHEBI:456216"/>
        <dbReference type="EC" id="2.7.4.3"/>
    </reaction>
</comment>
<dbReference type="CDD" id="cd01428">
    <property type="entry name" value="ADK"/>
    <property type="match status" value="1"/>
</dbReference>
<evidence type="ECO:0000256" key="1">
    <source>
        <dbReference type="ARBA" id="ARBA00022679"/>
    </source>
</evidence>
<dbReference type="AlphaFoldDB" id="A0A2H0YV75"/>
<comment type="function">
    <text evidence="5">Catalyzes the reversible transfer of the terminal phosphate group between ATP and AMP. Plays an important role in cellular energy homeostasis and in adenine nucleotide metabolism.</text>
</comment>
<dbReference type="GO" id="GO:0004017">
    <property type="term" value="F:AMP kinase activity"/>
    <property type="evidence" value="ECO:0007669"/>
    <property type="project" value="UniProtKB-UniRule"/>
</dbReference>
<dbReference type="GO" id="GO:0044209">
    <property type="term" value="P:AMP salvage"/>
    <property type="evidence" value="ECO:0007669"/>
    <property type="project" value="UniProtKB-UniRule"/>
</dbReference>
<gene>
    <name evidence="5" type="primary">adk</name>
    <name evidence="8" type="ORF">COT25_01965</name>
</gene>
<dbReference type="Pfam" id="PF00406">
    <property type="entry name" value="ADK"/>
    <property type="match status" value="1"/>
</dbReference>
<feature type="binding site" evidence="5">
    <location>
        <position position="51"/>
    </location>
    <ligand>
        <name>AMP</name>
        <dbReference type="ChEBI" id="CHEBI:456215"/>
    </ligand>
</feature>
<dbReference type="PANTHER" id="PTHR23359">
    <property type="entry name" value="NUCLEOTIDE KINASE"/>
    <property type="match status" value="1"/>
</dbReference>
<comment type="subcellular location">
    <subcellularLocation>
        <location evidence="5 7">Cytoplasm</location>
    </subcellularLocation>
</comment>
<evidence type="ECO:0000313" key="8">
    <source>
        <dbReference type="EMBL" id="PIS41652.1"/>
    </source>
</evidence>
<dbReference type="UniPathway" id="UPA00588">
    <property type="reaction ID" value="UER00649"/>
</dbReference>
<dbReference type="PRINTS" id="PR00094">
    <property type="entry name" value="ADENYLTKNASE"/>
</dbReference>